<name>A0A101MBA8_PENFR</name>
<gene>
    <name evidence="2" type="ORF">ACN42_g9760</name>
</gene>
<sequence length="73" mass="8461">MAIEKEGAKIKTWLLRYKCRIYPIYYVFCGGRLGGVAGSVVKYVILFDDLYFGRDCYVYILKQPHNISSARMV</sequence>
<evidence type="ECO:0000313" key="2">
    <source>
        <dbReference type="EMBL" id="KUM57436.1"/>
    </source>
</evidence>
<accession>A0A101MBA8</accession>
<comment type="caution">
    <text evidence="2">The sequence shown here is derived from an EMBL/GenBank/DDBJ whole genome shotgun (WGS) entry which is preliminary data.</text>
</comment>
<reference evidence="2 3" key="1">
    <citation type="submission" date="2015-10" db="EMBL/GenBank/DDBJ databases">
        <title>Genome sequencing of Penicillium freii.</title>
        <authorList>
            <person name="Nguyen H.D."/>
            <person name="Visagie C.M."/>
            <person name="Seifert K.A."/>
        </authorList>
    </citation>
    <scope>NUCLEOTIDE SEQUENCE [LARGE SCALE GENOMIC DNA]</scope>
    <source>
        <strain evidence="2 3">DAOM 242723</strain>
    </source>
</reference>
<protein>
    <submittedName>
        <fullName evidence="2">Uncharacterized protein</fullName>
    </submittedName>
</protein>
<keyword evidence="1" id="KW-0472">Membrane</keyword>
<keyword evidence="1" id="KW-1133">Transmembrane helix</keyword>
<proteinExistence type="predicted"/>
<dbReference type="EMBL" id="LLXE01000365">
    <property type="protein sequence ID" value="KUM57436.1"/>
    <property type="molecule type" value="Genomic_DNA"/>
</dbReference>
<dbReference type="Proteomes" id="UP000055045">
    <property type="component" value="Unassembled WGS sequence"/>
</dbReference>
<evidence type="ECO:0000313" key="3">
    <source>
        <dbReference type="Proteomes" id="UP000055045"/>
    </source>
</evidence>
<feature type="transmembrane region" description="Helical" evidence="1">
    <location>
        <begin position="21"/>
        <end position="45"/>
    </location>
</feature>
<keyword evidence="3" id="KW-1185">Reference proteome</keyword>
<dbReference type="AlphaFoldDB" id="A0A101MBA8"/>
<organism evidence="2 3">
    <name type="scientific">Penicillium freii</name>
    <dbReference type="NCBI Taxonomy" id="48697"/>
    <lineage>
        <taxon>Eukaryota</taxon>
        <taxon>Fungi</taxon>
        <taxon>Dikarya</taxon>
        <taxon>Ascomycota</taxon>
        <taxon>Pezizomycotina</taxon>
        <taxon>Eurotiomycetes</taxon>
        <taxon>Eurotiomycetidae</taxon>
        <taxon>Eurotiales</taxon>
        <taxon>Aspergillaceae</taxon>
        <taxon>Penicillium</taxon>
    </lineage>
</organism>
<keyword evidence="1" id="KW-0812">Transmembrane</keyword>
<evidence type="ECO:0000256" key="1">
    <source>
        <dbReference type="SAM" id="Phobius"/>
    </source>
</evidence>